<dbReference type="InterPro" id="IPR039523">
    <property type="entry name" value="RimK-rel_E_lig_ATP-grasp"/>
</dbReference>
<reference evidence="2" key="1">
    <citation type="submission" date="2018-06" db="EMBL/GenBank/DDBJ databases">
        <authorList>
            <person name="Zhirakovskaya E."/>
        </authorList>
    </citation>
    <scope>NUCLEOTIDE SEQUENCE</scope>
</reference>
<dbReference type="EMBL" id="UOFO01000149">
    <property type="protein sequence ID" value="VAW88610.1"/>
    <property type="molecule type" value="Genomic_DNA"/>
</dbReference>
<organism evidence="2">
    <name type="scientific">hydrothermal vent metagenome</name>
    <dbReference type="NCBI Taxonomy" id="652676"/>
    <lineage>
        <taxon>unclassified sequences</taxon>
        <taxon>metagenomes</taxon>
        <taxon>ecological metagenomes</taxon>
    </lineage>
</organism>
<dbReference type="AlphaFoldDB" id="A0A3B0ZHR6"/>
<accession>A0A3B0ZHR6</accession>
<name>A0A3B0ZHR6_9ZZZZ</name>
<feature type="non-terminal residue" evidence="2">
    <location>
        <position position="243"/>
    </location>
</feature>
<sequence>MLQRIKRFLSEEIPPYLRAKDKKAYFQQYKDLRALWSYYQYPPYQYIKHGCYRKSFEGEVLDYLPPELVARYQRDVNPGYSRVNVDDKTIFNQLMAAASVTIVPIYFVIDRHNGILHLDSNRTIQFDRFVSELSQFNNKYFFFKPYNGGSGEGIFKFELKDGELLIEDKVYDEVAFFGILFSDRFEKFIVQPAIEQHQILHALCPSSINTVRIDTLVLNNGIVSNGALLRIGNGKSYIDNVST</sequence>
<evidence type="ECO:0000259" key="1">
    <source>
        <dbReference type="Pfam" id="PF14397"/>
    </source>
</evidence>
<proteinExistence type="predicted"/>
<feature type="domain" description="Alpha-L-glutamate ligase-related protein ATP-grasp" evidence="1">
    <location>
        <begin position="70"/>
        <end position="240"/>
    </location>
</feature>
<gene>
    <name evidence="2" type="ORF">MNBD_GAMMA16-1160</name>
</gene>
<evidence type="ECO:0000313" key="2">
    <source>
        <dbReference type="EMBL" id="VAW88610.1"/>
    </source>
</evidence>
<protein>
    <recommendedName>
        <fullName evidence="1">Alpha-L-glutamate ligase-related protein ATP-grasp domain-containing protein</fullName>
    </recommendedName>
</protein>
<dbReference type="Pfam" id="PF14397">
    <property type="entry name" value="ATPgrasp_ST"/>
    <property type="match status" value="1"/>
</dbReference>